<protein>
    <recommendedName>
        <fullName evidence="3">EGF-like domain-containing protein</fullName>
    </recommendedName>
</protein>
<dbReference type="PROSITE" id="PS50026">
    <property type="entry name" value="EGF_3"/>
    <property type="match status" value="1"/>
</dbReference>
<dbReference type="PROSITE" id="PS01186">
    <property type="entry name" value="EGF_2"/>
    <property type="match status" value="1"/>
</dbReference>
<dbReference type="CDD" id="cd00053">
    <property type="entry name" value="EGF"/>
    <property type="match status" value="1"/>
</dbReference>
<keyword evidence="1" id="KW-0245">EGF-like domain</keyword>
<name>A0A8W8LWZ4_MAGGI</name>
<evidence type="ECO:0000313" key="4">
    <source>
        <dbReference type="EnsemblMetazoa" id="G30139.1:cds"/>
    </source>
</evidence>
<feature type="disulfide bond" evidence="1">
    <location>
        <begin position="332"/>
        <end position="341"/>
    </location>
</feature>
<dbReference type="Gene3D" id="2.60.120.1000">
    <property type="match status" value="1"/>
</dbReference>
<evidence type="ECO:0000256" key="2">
    <source>
        <dbReference type="SAM" id="SignalP"/>
    </source>
</evidence>
<keyword evidence="5" id="KW-1185">Reference proteome</keyword>
<dbReference type="Proteomes" id="UP000005408">
    <property type="component" value="Unassembled WGS sequence"/>
</dbReference>
<dbReference type="SUPFAM" id="SSF57196">
    <property type="entry name" value="EGF/Laminin"/>
    <property type="match status" value="1"/>
</dbReference>
<dbReference type="EnsemblMetazoa" id="G30139.1">
    <property type="protein sequence ID" value="G30139.1:cds"/>
    <property type="gene ID" value="G30139"/>
</dbReference>
<keyword evidence="1" id="KW-1015">Disulfide bond</keyword>
<feature type="domain" description="EGF-like" evidence="3">
    <location>
        <begin position="306"/>
        <end position="342"/>
    </location>
</feature>
<feature type="chain" id="PRO_5036496930" description="EGF-like domain-containing protein" evidence="2">
    <location>
        <begin position="23"/>
        <end position="578"/>
    </location>
</feature>
<evidence type="ECO:0000313" key="5">
    <source>
        <dbReference type="Proteomes" id="UP000005408"/>
    </source>
</evidence>
<proteinExistence type="predicted"/>
<dbReference type="SUPFAM" id="SSF56496">
    <property type="entry name" value="Fibrinogen C-terminal domain-like"/>
    <property type="match status" value="1"/>
</dbReference>
<accession>A0A8W8LWZ4</accession>
<dbReference type="InterPro" id="IPR000742">
    <property type="entry name" value="EGF"/>
</dbReference>
<dbReference type="AlphaFoldDB" id="A0A8W8LWZ4"/>
<feature type="signal peptide" evidence="2">
    <location>
        <begin position="1"/>
        <end position="22"/>
    </location>
</feature>
<evidence type="ECO:0000259" key="3">
    <source>
        <dbReference type="PROSITE" id="PS50026"/>
    </source>
</evidence>
<dbReference type="PROSITE" id="PS00022">
    <property type="entry name" value="EGF_1"/>
    <property type="match status" value="1"/>
</dbReference>
<evidence type="ECO:0000256" key="1">
    <source>
        <dbReference type="PROSITE-ProRule" id="PRU00076"/>
    </source>
</evidence>
<organism evidence="4 5">
    <name type="scientific">Magallana gigas</name>
    <name type="common">Pacific oyster</name>
    <name type="synonym">Crassostrea gigas</name>
    <dbReference type="NCBI Taxonomy" id="29159"/>
    <lineage>
        <taxon>Eukaryota</taxon>
        <taxon>Metazoa</taxon>
        <taxon>Spiralia</taxon>
        <taxon>Lophotrochozoa</taxon>
        <taxon>Mollusca</taxon>
        <taxon>Bivalvia</taxon>
        <taxon>Autobranchia</taxon>
        <taxon>Pteriomorphia</taxon>
        <taxon>Ostreida</taxon>
        <taxon>Ostreoidea</taxon>
        <taxon>Ostreidae</taxon>
        <taxon>Magallana</taxon>
    </lineage>
</organism>
<keyword evidence="2" id="KW-0732">Signal</keyword>
<dbReference type="InterPro" id="IPR036056">
    <property type="entry name" value="Fibrinogen-like_C"/>
</dbReference>
<comment type="caution">
    <text evidence="1">Lacks conserved residue(s) required for the propagation of feature annotation.</text>
</comment>
<reference evidence="4" key="1">
    <citation type="submission" date="2022-08" db="UniProtKB">
        <authorList>
            <consortium name="EnsemblMetazoa"/>
        </authorList>
    </citation>
    <scope>IDENTIFICATION</scope>
    <source>
        <strain evidence="4">05x7-T-G4-1.051#20</strain>
    </source>
</reference>
<dbReference type="OrthoDB" id="6059867at2759"/>
<sequence length="578" mass="65935">MALCRKFTDLFCLWTCFVAVLAVEPHPQIKDKVESMMKLTPWTWKLLNSSFKVESPVTVDVALTSHYRLTGNHLTHFRSCKDILLISPESKSGEYTIFPDTRKPISVFCEFLSKNHGYTYLKDYSESRFNLSSICSTTDEIKVVHLRTSGKRYGTILEELKRYQSNFSLSLQINENKGFNTPKNAPFLGKYIYVGFLPRSIAARRNIQGYRAGSKDWEFNNCDANPNSYIAFFYNNSQLQTHSYHTRGSYNIYMRRWIDVSKEYSLPIPAEYFRFFEMHMGGCGGYVVPNYGTLSDIVGAVPGFRFDVTCSDVQCHHSRSCIIANGGPTCLCPLGYTGYLCKEKEKVQFSCKDVAISKGPITGEYLIYSRTKQSQSFKVFCEFHKTYGLTFVSNTDVIIDVNEFFEIKSEVVVRHLRGNKQYDSILKQITPYADKPLSVQYNLATGYNTPINAKKMGPYLYLGFLDTITAKARTRQGYKVNNVDLTFVNSDANPNSYLTFYFNPQNKPPVGYYKRCCYTPLMKSWLDAGVQVDPARHLPKSYFMQFEMHFGGGGGYAINGYNTLANIQGAALGMRFEL</sequence>